<proteinExistence type="predicted"/>
<organism evidence="1 2">
    <name type="scientific">Faunimonas pinastri</name>
    <dbReference type="NCBI Taxonomy" id="1855383"/>
    <lineage>
        <taxon>Bacteria</taxon>
        <taxon>Pseudomonadati</taxon>
        <taxon>Pseudomonadota</taxon>
        <taxon>Alphaproteobacteria</taxon>
        <taxon>Hyphomicrobiales</taxon>
        <taxon>Afifellaceae</taxon>
        <taxon>Faunimonas</taxon>
    </lineage>
</organism>
<keyword evidence="2" id="KW-1185">Reference proteome</keyword>
<evidence type="ECO:0000313" key="2">
    <source>
        <dbReference type="Proteomes" id="UP000199647"/>
    </source>
</evidence>
<dbReference type="RefSeq" id="WP_143061948.1">
    <property type="nucleotide sequence ID" value="NZ_FOFG01000008.1"/>
</dbReference>
<sequence>MTDIVQDSVKIAVEKARNSGSVLRTGIEAKKIAALPGAELAPKEIVVALVRAAAASGVAIQFTPLE</sequence>
<name>A0A1H9J4Z2_9HYPH</name>
<protein>
    <submittedName>
        <fullName evidence="1">Uncharacterized protein</fullName>
    </submittedName>
</protein>
<reference evidence="1 2" key="1">
    <citation type="submission" date="2016-10" db="EMBL/GenBank/DDBJ databases">
        <authorList>
            <person name="de Groot N.N."/>
        </authorList>
    </citation>
    <scope>NUCLEOTIDE SEQUENCE [LARGE SCALE GENOMIC DNA]</scope>
    <source>
        <strain evidence="1 2">A52C2</strain>
    </source>
</reference>
<accession>A0A1H9J4Z2</accession>
<dbReference type="Proteomes" id="UP000199647">
    <property type="component" value="Unassembled WGS sequence"/>
</dbReference>
<dbReference type="AlphaFoldDB" id="A0A1H9J4Z2"/>
<gene>
    <name evidence="1" type="ORF">SAMN05216548_1088</name>
</gene>
<dbReference type="EMBL" id="FOFG01000008">
    <property type="protein sequence ID" value="SEQ81837.1"/>
    <property type="molecule type" value="Genomic_DNA"/>
</dbReference>
<evidence type="ECO:0000313" key="1">
    <source>
        <dbReference type="EMBL" id="SEQ81837.1"/>
    </source>
</evidence>